<name>A0A2K2CY35_BRADI</name>
<dbReference type="Proteomes" id="UP000008810">
    <property type="component" value="Chromosome 3"/>
</dbReference>
<evidence type="ECO:0000313" key="3">
    <source>
        <dbReference type="Proteomes" id="UP000008810"/>
    </source>
</evidence>
<dbReference type="EMBL" id="CM000882">
    <property type="protein sequence ID" value="PNT66920.1"/>
    <property type="molecule type" value="Genomic_DNA"/>
</dbReference>
<dbReference type="InParanoid" id="A0A2K2CY35"/>
<keyword evidence="3" id="KW-1185">Reference proteome</keyword>
<dbReference type="Gramene" id="PNT66920">
    <property type="protein sequence ID" value="PNT66920"/>
    <property type="gene ID" value="BRADI_3g18577v3"/>
</dbReference>
<gene>
    <name evidence="1" type="ORF">BRADI_3g18577v3</name>
</gene>
<dbReference type="OrthoDB" id="696485at2759"/>
<dbReference type="AlphaFoldDB" id="A0A2K2CY35"/>
<evidence type="ECO:0008006" key="4">
    <source>
        <dbReference type="Google" id="ProtNLM"/>
    </source>
</evidence>
<organism evidence="1">
    <name type="scientific">Brachypodium distachyon</name>
    <name type="common">Purple false brome</name>
    <name type="synonym">Trachynia distachya</name>
    <dbReference type="NCBI Taxonomy" id="15368"/>
    <lineage>
        <taxon>Eukaryota</taxon>
        <taxon>Viridiplantae</taxon>
        <taxon>Streptophyta</taxon>
        <taxon>Embryophyta</taxon>
        <taxon>Tracheophyta</taxon>
        <taxon>Spermatophyta</taxon>
        <taxon>Magnoliopsida</taxon>
        <taxon>Liliopsida</taxon>
        <taxon>Poales</taxon>
        <taxon>Poaceae</taxon>
        <taxon>BOP clade</taxon>
        <taxon>Pooideae</taxon>
        <taxon>Stipodae</taxon>
        <taxon>Brachypodieae</taxon>
        <taxon>Brachypodium</taxon>
    </lineage>
</organism>
<dbReference type="EnsemblPlants" id="PNT66920">
    <property type="protein sequence ID" value="PNT66920"/>
    <property type="gene ID" value="BRADI_3g18577v3"/>
</dbReference>
<feature type="non-terminal residue" evidence="1">
    <location>
        <position position="144"/>
    </location>
</feature>
<reference evidence="1" key="2">
    <citation type="submission" date="2017-06" db="EMBL/GenBank/DDBJ databases">
        <title>WGS assembly of Brachypodium distachyon.</title>
        <authorList>
            <consortium name="The International Brachypodium Initiative"/>
            <person name="Lucas S."/>
            <person name="Harmon-Smith M."/>
            <person name="Lail K."/>
            <person name="Tice H."/>
            <person name="Grimwood J."/>
            <person name="Bruce D."/>
            <person name="Barry K."/>
            <person name="Shu S."/>
            <person name="Lindquist E."/>
            <person name="Wang M."/>
            <person name="Pitluck S."/>
            <person name="Vogel J.P."/>
            <person name="Garvin D.F."/>
            <person name="Mockler T.C."/>
            <person name="Schmutz J."/>
            <person name="Rokhsar D."/>
            <person name="Bevan M.W."/>
        </authorList>
    </citation>
    <scope>NUCLEOTIDE SEQUENCE</scope>
    <source>
        <strain evidence="1">Bd21</strain>
    </source>
</reference>
<reference evidence="2" key="3">
    <citation type="submission" date="2018-08" db="UniProtKB">
        <authorList>
            <consortium name="EnsemblPlants"/>
        </authorList>
    </citation>
    <scope>IDENTIFICATION</scope>
    <source>
        <strain evidence="2">cv. Bd21</strain>
    </source>
</reference>
<protein>
    <recommendedName>
        <fullName evidence="4">Reverse transcriptase zinc-binding domain-containing protein</fullName>
    </recommendedName>
</protein>
<sequence>MEFLILWEALGDFALEQGHDEFCWKWSANGKYSPSSAYLAWFEGREEETIGHLLFGCVVARIVWFQVLSGWNAVQWMPDQDSTMASRWQNIQASPKDKKMIATSAALICWSIWKHRNEVVFEKMRPRHRVIIRAIQLEGEAWLK</sequence>
<evidence type="ECO:0000313" key="1">
    <source>
        <dbReference type="EMBL" id="PNT66920.1"/>
    </source>
</evidence>
<evidence type="ECO:0000313" key="2">
    <source>
        <dbReference type="EnsemblPlants" id="PNT66920"/>
    </source>
</evidence>
<proteinExistence type="predicted"/>
<reference evidence="1 2" key="1">
    <citation type="journal article" date="2010" name="Nature">
        <title>Genome sequencing and analysis of the model grass Brachypodium distachyon.</title>
        <authorList>
            <consortium name="International Brachypodium Initiative"/>
        </authorList>
    </citation>
    <scope>NUCLEOTIDE SEQUENCE [LARGE SCALE GENOMIC DNA]</scope>
    <source>
        <strain evidence="1 2">Bd21</strain>
    </source>
</reference>
<accession>A0A2K2CY35</accession>
<dbReference type="PANTHER" id="PTHR47746">
    <property type="entry name" value="ZF-RVT DOMAIN-CONTAINING PROTEIN"/>
    <property type="match status" value="1"/>
</dbReference>
<dbReference type="PANTHER" id="PTHR47746:SF40">
    <property type="entry name" value="OS04G0563550 PROTEIN"/>
    <property type="match status" value="1"/>
</dbReference>